<evidence type="ECO:0000313" key="1">
    <source>
        <dbReference type="EMBL" id="EKC41073.1"/>
    </source>
</evidence>
<gene>
    <name evidence="1" type="ORF">CGI_10024916</name>
</gene>
<dbReference type="AlphaFoldDB" id="K1R5U1"/>
<sequence>MPPPREIMKWVNVQLFESQVSLLVNSSRFTTSDQPGIDGISFSCGTPVPRDIPVGLLHLIPLGLAKHLVKYIVDSVDNNTLKKMSAHLDAVVPGGRFFEFFKYMQSRQGKDFKYYLQIAPFNMMFAGVPQKYVKMISCLSLIYGELWSFQRRRHSFAYQRAYKNDGNNTKGHRMFDKLYMRQMDNIV</sequence>
<proteinExistence type="predicted"/>
<protein>
    <submittedName>
        <fullName evidence="1">Uncharacterized protein</fullName>
    </submittedName>
</protein>
<organism evidence="1">
    <name type="scientific">Magallana gigas</name>
    <name type="common">Pacific oyster</name>
    <name type="synonym">Crassostrea gigas</name>
    <dbReference type="NCBI Taxonomy" id="29159"/>
    <lineage>
        <taxon>Eukaryota</taxon>
        <taxon>Metazoa</taxon>
        <taxon>Spiralia</taxon>
        <taxon>Lophotrochozoa</taxon>
        <taxon>Mollusca</taxon>
        <taxon>Bivalvia</taxon>
        <taxon>Autobranchia</taxon>
        <taxon>Pteriomorphia</taxon>
        <taxon>Ostreida</taxon>
        <taxon>Ostreoidea</taxon>
        <taxon>Ostreidae</taxon>
        <taxon>Magallana</taxon>
    </lineage>
</organism>
<accession>K1R5U1</accession>
<reference evidence="1" key="1">
    <citation type="journal article" date="2012" name="Nature">
        <title>The oyster genome reveals stress adaptation and complexity of shell formation.</title>
        <authorList>
            <person name="Zhang G."/>
            <person name="Fang X."/>
            <person name="Guo X."/>
            <person name="Li L."/>
            <person name="Luo R."/>
            <person name="Xu F."/>
            <person name="Yang P."/>
            <person name="Zhang L."/>
            <person name="Wang X."/>
            <person name="Qi H."/>
            <person name="Xiong Z."/>
            <person name="Que H."/>
            <person name="Xie Y."/>
            <person name="Holland P.W."/>
            <person name="Paps J."/>
            <person name="Zhu Y."/>
            <person name="Wu F."/>
            <person name="Chen Y."/>
            <person name="Wang J."/>
            <person name="Peng C."/>
            <person name="Meng J."/>
            <person name="Yang L."/>
            <person name="Liu J."/>
            <person name="Wen B."/>
            <person name="Zhang N."/>
            <person name="Huang Z."/>
            <person name="Zhu Q."/>
            <person name="Feng Y."/>
            <person name="Mount A."/>
            <person name="Hedgecock D."/>
            <person name="Xu Z."/>
            <person name="Liu Y."/>
            <person name="Domazet-Loso T."/>
            <person name="Du Y."/>
            <person name="Sun X."/>
            <person name="Zhang S."/>
            <person name="Liu B."/>
            <person name="Cheng P."/>
            <person name="Jiang X."/>
            <person name="Li J."/>
            <person name="Fan D."/>
            <person name="Wang W."/>
            <person name="Fu W."/>
            <person name="Wang T."/>
            <person name="Wang B."/>
            <person name="Zhang J."/>
            <person name="Peng Z."/>
            <person name="Li Y."/>
            <person name="Li N."/>
            <person name="Wang J."/>
            <person name="Chen M."/>
            <person name="He Y."/>
            <person name="Tan F."/>
            <person name="Song X."/>
            <person name="Zheng Q."/>
            <person name="Huang R."/>
            <person name="Yang H."/>
            <person name="Du X."/>
            <person name="Chen L."/>
            <person name="Yang M."/>
            <person name="Gaffney P.M."/>
            <person name="Wang S."/>
            <person name="Luo L."/>
            <person name="She Z."/>
            <person name="Ming Y."/>
            <person name="Huang W."/>
            <person name="Zhang S."/>
            <person name="Huang B."/>
            <person name="Zhang Y."/>
            <person name="Qu T."/>
            <person name="Ni P."/>
            <person name="Miao G."/>
            <person name="Wang J."/>
            <person name="Wang Q."/>
            <person name="Steinberg C.E."/>
            <person name="Wang H."/>
            <person name="Li N."/>
            <person name="Qian L."/>
            <person name="Zhang G."/>
            <person name="Li Y."/>
            <person name="Yang H."/>
            <person name="Liu X."/>
            <person name="Wang J."/>
            <person name="Yin Y."/>
            <person name="Wang J."/>
        </authorList>
    </citation>
    <scope>NUCLEOTIDE SEQUENCE [LARGE SCALE GENOMIC DNA]</scope>
    <source>
        <strain evidence="1">05x7-T-G4-1.051#20</strain>
    </source>
</reference>
<dbReference type="EMBL" id="JH817887">
    <property type="protein sequence ID" value="EKC41073.1"/>
    <property type="molecule type" value="Genomic_DNA"/>
</dbReference>
<dbReference type="HOGENOM" id="CLU_1449041_0_0_1"/>
<dbReference type="InParanoid" id="K1R5U1"/>
<name>K1R5U1_MAGGI</name>